<name>A0A1E7ZBI2_9ALTE</name>
<evidence type="ECO:0000256" key="6">
    <source>
        <dbReference type="ARBA" id="ARBA00022967"/>
    </source>
</evidence>
<dbReference type="GO" id="GO:0005524">
    <property type="term" value="F:ATP binding"/>
    <property type="evidence" value="ECO:0007669"/>
    <property type="project" value="UniProtKB-KW"/>
</dbReference>
<keyword evidence="2" id="KW-1003">Cell membrane</keyword>
<dbReference type="InterPro" id="IPR050334">
    <property type="entry name" value="Molybdenum_import_ModC"/>
</dbReference>
<dbReference type="EMBL" id="MDHN01000021">
    <property type="protein sequence ID" value="OFC70868.1"/>
    <property type="molecule type" value="Genomic_DNA"/>
</dbReference>
<gene>
    <name evidence="11" type="ORF">BFC18_10480</name>
</gene>
<organism evidence="11 12">
    <name type="scientific">Alteromonas confluentis</name>
    <dbReference type="NCBI Taxonomy" id="1656094"/>
    <lineage>
        <taxon>Bacteria</taxon>
        <taxon>Pseudomonadati</taxon>
        <taxon>Pseudomonadota</taxon>
        <taxon>Gammaproteobacteria</taxon>
        <taxon>Alteromonadales</taxon>
        <taxon>Alteromonadaceae</taxon>
        <taxon>Alteromonas/Salinimonas group</taxon>
        <taxon>Alteromonas</taxon>
    </lineage>
</organism>
<dbReference type="SUPFAM" id="SSF50331">
    <property type="entry name" value="MOP-like"/>
    <property type="match status" value="1"/>
</dbReference>
<dbReference type="PROSITE" id="PS00211">
    <property type="entry name" value="ABC_TRANSPORTER_1"/>
    <property type="match status" value="1"/>
</dbReference>
<dbReference type="InterPro" id="IPR003439">
    <property type="entry name" value="ABC_transporter-like_ATP-bd"/>
</dbReference>
<evidence type="ECO:0000256" key="5">
    <source>
        <dbReference type="ARBA" id="ARBA00022840"/>
    </source>
</evidence>
<sequence length="337" mass="36874">MEVVVNTTGDNLSLNVRLDFPASARFVGLSGPSGAGKSTLLRCLAGLSRAAKVNGQWDALRIARVRTGLVFQDSLLFPHLSVGQNLLLAADFAKQQTHHFDEVVLGCKCHHLMTRMPETLSGGEAQRVAIARAILNSPAILLLDEPVSALDDSLKHEVLKYLATLSRGGLKILMVSHDLRELALYTDYMAWMDAGTMVHQGPSDNVLAELTSQLPGFEQRFSVFTGKLEAHLEEQNCYAIRCEGQLIYGRFPVIDGNEAMLTIDARDISVDREAANASSIVNGLESIIEGISDSQDGQLMLTLKTGQTQIFALISQLSQERLHFKVGETVTARFKLR</sequence>
<evidence type="ECO:0000259" key="10">
    <source>
        <dbReference type="PROSITE" id="PS51866"/>
    </source>
</evidence>
<dbReference type="STRING" id="1656094.BFC18_10480"/>
<dbReference type="InterPro" id="IPR027417">
    <property type="entry name" value="P-loop_NTPase"/>
</dbReference>
<dbReference type="Gene3D" id="3.40.50.300">
    <property type="entry name" value="P-loop containing nucleotide triphosphate hydrolases"/>
    <property type="match status" value="1"/>
</dbReference>
<dbReference type="Pfam" id="PF00005">
    <property type="entry name" value="ABC_tran"/>
    <property type="match status" value="1"/>
</dbReference>
<proteinExistence type="predicted"/>
<dbReference type="RefSeq" id="WP_070125260.1">
    <property type="nucleotide sequence ID" value="NZ_MDHN01000021.1"/>
</dbReference>
<keyword evidence="1" id="KW-0813">Transport</keyword>
<keyword evidence="6" id="KW-1278">Translocase</keyword>
<dbReference type="GO" id="GO:0015689">
    <property type="term" value="P:molybdate ion transport"/>
    <property type="evidence" value="ECO:0007669"/>
    <property type="project" value="InterPro"/>
</dbReference>
<feature type="domain" description="Mop" evidence="10">
    <location>
        <begin position="277"/>
        <end position="337"/>
    </location>
</feature>
<evidence type="ECO:0008006" key="13">
    <source>
        <dbReference type="Google" id="ProtNLM"/>
    </source>
</evidence>
<evidence type="ECO:0000256" key="1">
    <source>
        <dbReference type="ARBA" id="ARBA00022448"/>
    </source>
</evidence>
<dbReference type="Pfam" id="PF03459">
    <property type="entry name" value="TOBE"/>
    <property type="match status" value="1"/>
</dbReference>
<dbReference type="PANTHER" id="PTHR43514:SF4">
    <property type="entry name" value="ABC TRANSPORTER I FAMILY MEMBER 10"/>
    <property type="match status" value="1"/>
</dbReference>
<evidence type="ECO:0000313" key="11">
    <source>
        <dbReference type="EMBL" id="OFC70868.1"/>
    </source>
</evidence>
<dbReference type="InterPro" id="IPR005116">
    <property type="entry name" value="Transp-assoc_OB_typ1"/>
</dbReference>
<reference evidence="11 12" key="1">
    <citation type="submission" date="2016-08" db="EMBL/GenBank/DDBJ databases">
        <authorList>
            <person name="Seilhamer J.J."/>
        </authorList>
    </citation>
    <scope>NUCLEOTIDE SEQUENCE [LARGE SCALE GENOMIC DNA]</scope>
    <source>
        <strain evidence="11 12">KCTC 42603</strain>
    </source>
</reference>
<keyword evidence="5" id="KW-0067">ATP-binding</keyword>
<evidence type="ECO:0000256" key="2">
    <source>
        <dbReference type="ARBA" id="ARBA00022475"/>
    </source>
</evidence>
<protein>
    <recommendedName>
        <fullName evidence="13">ABC transporter domain-containing protein</fullName>
    </recommendedName>
</protein>
<dbReference type="Gene3D" id="2.40.50.100">
    <property type="match status" value="1"/>
</dbReference>
<evidence type="ECO:0000313" key="12">
    <source>
        <dbReference type="Proteomes" id="UP000175691"/>
    </source>
</evidence>
<keyword evidence="4" id="KW-0547">Nucleotide-binding</keyword>
<feature type="domain" description="ABC transporter" evidence="9">
    <location>
        <begin position="1"/>
        <end position="219"/>
    </location>
</feature>
<keyword evidence="3 8" id="KW-0500">Molybdenum</keyword>
<dbReference type="PROSITE" id="PS51866">
    <property type="entry name" value="MOP"/>
    <property type="match status" value="1"/>
</dbReference>
<dbReference type="SMART" id="SM00382">
    <property type="entry name" value="AAA"/>
    <property type="match status" value="1"/>
</dbReference>
<dbReference type="OrthoDB" id="9802264at2"/>
<dbReference type="InterPro" id="IPR008995">
    <property type="entry name" value="Mo/tungstate-bd_C_term_dom"/>
</dbReference>
<keyword evidence="12" id="KW-1185">Reference proteome</keyword>
<dbReference type="AlphaFoldDB" id="A0A1E7ZBI2"/>
<dbReference type="SUPFAM" id="SSF52540">
    <property type="entry name" value="P-loop containing nucleoside triphosphate hydrolases"/>
    <property type="match status" value="1"/>
</dbReference>
<evidence type="ECO:0000256" key="7">
    <source>
        <dbReference type="ARBA" id="ARBA00023136"/>
    </source>
</evidence>
<evidence type="ECO:0000256" key="3">
    <source>
        <dbReference type="ARBA" id="ARBA00022505"/>
    </source>
</evidence>
<keyword evidence="7" id="KW-0472">Membrane</keyword>
<accession>A0A1E7ZBI2</accession>
<dbReference type="InterPro" id="IPR017871">
    <property type="entry name" value="ABC_transporter-like_CS"/>
</dbReference>
<dbReference type="PANTHER" id="PTHR43514">
    <property type="entry name" value="ABC TRANSPORTER I FAMILY MEMBER 10"/>
    <property type="match status" value="1"/>
</dbReference>
<evidence type="ECO:0000256" key="4">
    <source>
        <dbReference type="ARBA" id="ARBA00022741"/>
    </source>
</evidence>
<dbReference type="Proteomes" id="UP000175691">
    <property type="component" value="Unassembled WGS sequence"/>
</dbReference>
<evidence type="ECO:0000259" key="9">
    <source>
        <dbReference type="PROSITE" id="PS50893"/>
    </source>
</evidence>
<dbReference type="InterPro" id="IPR004606">
    <property type="entry name" value="Mop_domain"/>
</dbReference>
<dbReference type="InterPro" id="IPR003593">
    <property type="entry name" value="AAA+_ATPase"/>
</dbReference>
<evidence type="ECO:0000256" key="8">
    <source>
        <dbReference type="PROSITE-ProRule" id="PRU01213"/>
    </source>
</evidence>
<dbReference type="PROSITE" id="PS50893">
    <property type="entry name" value="ABC_TRANSPORTER_2"/>
    <property type="match status" value="1"/>
</dbReference>
<comment type="caution">
    <text evidence="11">The sequence shown here is derived from an EMBL/GenBank/DDBJ whole genome shotgun (WGS) entry which is preliminary data.</text>
</comment>
<dbReference type="GO" id="GO:0016887">
    <property type="term" value="F:ATP hydrolysis activity"/>
    <property type="evidence" value="ECO:0007669"/>
    <property type="project" value="InterPro"/>
</dbReference>